<dbReference type="PANTHER" id="PTHR30069">
    <property type="entry name" value="TONB-DEPENDENT OUTER MEMBRANE RECEPTOR"/>
    <property type="match status" value="1"/>
</dbReference>
<evidence type="ECO:0000313" key="13">
    <source>
        <dbReference type="EMBL" id="MBK1882876.1"/>
    </source>
</evidence>
<keyword evidence="13" id="KW-0675">Receptor</keyword>
<evidence type="ECO:0000256" key="6">
    <source>
        <dbReference type="ARBA" id="ARBA00023136"/>
    </source>
</evidence>
<dbReference type="InterPro" id="IPR000531">
    <property type="entry name" value="Beta-barrel_TonB"/>
</dbReference>
<dbReference type="Pfam" id="PF07715">
    <property type="entry name" value="Plug"/>
    <property type="match status" value="1"/>
</dbReference>
<dbReference type="EMBL" id="JAENIJ010000015">
    <property type="protein sequence ID" value="MBK1882876.1"/>
    <property type="molecule type" value="Genomic_DNA"/>
</dbReference>
<dbReference type="InterPro" id="IPR036942">
    <property type="entry name" value="Beta-barrel_TonB_sf"/>
</dbReference>
<evidence type="ECO:0000256" key="3">
    <source>
        <dbReference type="ARBA" id="ARBA00022452"/>
    </source>
</evidence>
<dbReference type="InterPro" id="IPR039426">
    <property type="entry name" value="TonB-dep_rcpt-like"/>
</dbReference>
<dbReference type="SUPFAM" id="SSF56935">
    <property type="entry name" value="Porins"/>
    <property type="match status" value="1"/>
</dbReference>
<keyword evidence="6 8" id="KW-0472">Membrane</keyword>
<keyword evidence="7 8" id="KW-0998">Cell outer membrane</keyword>
<dbReference type="InterPro" id="IPR037066">
    <property type="entry name" value="Plug_dom_sf"/>
</dbReference>
<dbReference type="GO" id="GO:0015344">
    <property type="term" value="F:siderophore uptake transmembrane transporter activity"/>
    <property type="evidence" value="ECO:0007669"/>
    <property type="project" value="TreeGrafter"/>
</dbReference>
<sequence>MTLQIKTVSMVTGGSLLIAGLASGQDVELEALTVSASRLSATLQELAQPATVVEGKELQLTLQPTLGETLSKEPGVRSTYFGPGASRPVIRGMDGDRIRILQNGLNTIDASATSVDHAVSFDPVSVSKIEVVRGPATVLFGPNAIGGVVNVVDGRIPSERIDEPIRGSLSSRYSSADDGIGGDFQLEGGYKGFAWHLEGYKREVDNLSIPGYARSKRLRDIDPLPAGESEEKDELGNSYSNTEGFSGGGSYVWDGGYFGLAYSGFDADYGSPAEKDVSIDLRQRRWDFQGALYDPFKGIKELKYRFATSDYEHTEYEDGEPGTTFSNEGYDGRIELSHDQWGPLQGTFGAQSQRSDFEAVGDEKFLPRVLTRTNSLFAFEEMQLNNDFRLEGGLRYDNVSADADQDSDFGPARDRSFDNFSGSLGVVYTPNDDYVVALSSSWTERAPTYQELYADGPHVATGAYEVGDDSLSPEEALGFDLSLRKVTGRVTGGVTAFYTHFNRFIGQFPTGNIEDGLPEYAYRSTGAEFFGGELETTFHLLQPATTDTTDLDQLNLELKADYVQANDTKTGDPLPRISPFHASAALDYKTGPFGARVESIFSARQNETADNELPTDSYVMFNAALTYTLNSKYTTTDFYIKGVNLTNEEAREHTSFLKDSAPLGGRGVVAGVKMSF</sequence>
<dbReference type="PROSITE" id="PS52016">
    <property type="entry name" value="TONB_DEPENDENT_REC_3"/>
    <property type="match status" value="1"/>
</dbReference>
<evidence type="ECO:0000256" key="10">
    <source>
        <dbReference type="SAM" id="MobiDB-lite"/>
    </source>
</evidence>
<reference evidence="13" key="1">
    <citation type="submission" date="2021-01" db="EMBL/GenBank/DDBJ databases">
        <title>Modified the classification status of verrucomicrobia.</title>
        <authorList>
            <person name="Feng X."/>
        </authorList>
    </citation>
    <scope>NUCLEOTIDE SEQUENCE</scope>
    <source>
        <strain evidence="13">KCTC 22041</strain>
    </source>
</reference>
<protein>
    <submittedName>
        <fullName evidence="13">TonB-dependent receptor</fullName>
    </submittedName>
</protein>
<evidence type="ECO:0000256" key="5">
    <source>
        <dbReference type="ARBA" id="ARBA00023077"/>
    </source>
</evidence>
<proteinExistence type="inferred from homology"/>
<evidence type="ECO:0000256" key="7">
    <source>
        <dbReference type="ARBA" id="ARBA00023237"/>
    </source>
</evidence>
<evidence type="ECO:0000256" key="1">
    <source>
        <dbReference type="ARBA" id="ARBA00004571"/>
    </source>
</evidence>
<evidence type="ECO:0000256" key="2">
    <source>
        <dbReference type="ARBA" id="ARBA00022448"/>
    </source>
</evidence>
<dbReference type="CDD" id="cd01347">
    <property type="entry name" value="ligand_gated_channel"/>
    <property type="match status" value="1"/>
</dbReference>
<comment type="similarity">
    <text evidence="8 9">Belongs to the TonB-dependent receptor family.</text>
</comment>
<dbReference type="AlphaFoldDB" id="A0A934VR69"/>
<dbReference type="Gene3D" id="2.170.130.10">
    <property type="entry name" value="TonB-dependent receptor, plug domain"/>
    <property type="match status" value="1"/>
</dbReference>
<dbReference type="GO" id="GO:0009279">
    <property type="term" value="C:cell outer membrane"/>
    <property type="evidence" value="ECO:0007669"/>
    <property type="project" value="UniProtKB-SubCell"/>
</dbReference>
<dbReference type="Gene3D" id="2.40.170.20">
    <property type="entry name" value="TonB-dependent receptor, beta-barrel domain"/>
    <property type="match status" value="1"/>
</dbReference>
<evidence type="ECO:0000259" key="12">
    <source>
        <dbReference type="Pfam" id="PF07715"/>
    </source>
</evidence>
<dbReference type="RefSeq" id="WP_200270434.1">
    <property type="nucleotide sequence ID" value="NZ_JAENIJ010000015.1"/>
</dbReference>
<keyword evidence="14" id="KW-1185">Reference proteome</keyword>
<evidence type="ECO:0000256" key="9">
    <source>
        <dbReference type="RuleBase" id="RU003357"/>
    </source>
</evidence>
<evidence type="ECO:0000259" key="11">
    <source>
        <dbReference type="Pfam" id="PF00593"/>
    </source>
</evidence>
<comment type="caution">
    <text evidence="13">The sequence shown here is derived from an EMBL/GenBank/DDBJ whole genome shotgun (WGS) entry which is preliminary data.</text>
</comment>
<evidence type="ECO:0000256" key="4">
    <source>
        <dbReference type="ARBA" id="ARBA00022692"/>
    </source>
</evidence>
<dbReference type="InterPro" id="IPR012910">
    <property type="entry name" value="Plug_dom"/>
</dbReference>
<dbReference type="Proteomes" id="UP000603141">
    <property type="component" value="Unassembled WGS sequence"/>
</dbReference>
<comment type="subcellular location">
    <subcellularLocation>
        <location evidence="1 8">Cell outer membrane</location>
        <topology evidence="1 8">Multi-pass membrane protein</topology>
    </subcellularLocation>
</comment>
<feature type="domain" description="TonB-dependent receptor-like beta-barrel" evidence="11">
    <location>
        <begin position="241"/>
        <end position="635"/>
    </location>
</feature>
<keyword evidence="2 8" id="KW-0813">Transport</keyword>
<dbReference type="PANTHER" id="PTHR30069:SF40">
    <property type="entry name" value="TONB-DEPENDENT RECEPTOR NMB0964-RELATED"/>
    <property type="match status" value="1"/>
</dbReference>
<name>A0A934VR69_9BACT</name>
<keyword evidence="4 8" id="KW-0812">Transmembrane</keyword>
<accession>A0A934VR69</accession>
<evidence type="ECO:0000313" key="14">
    <source>
        <dbReference type="Proteomes" id="UP000603141"/>
    </source>
</evidence>
<organism evidence="13 14">
    <name type="scientific">Luteolibacter pohnpeiensis</name>
    <dbReference type="NCBI Taxonomy" id="454153"/>
    <lineage>
        <taxon>Bacteria</taxon>
        <taxon>Pseudomonadati</taxon>
        <taxon>Verrucomicrobiota</taxon>
        <taxon>Verrucomicrobiia</taxon>
        <taxon>Verrucomicrobiales</taxon>
        <taxon>Verrucomicrobiaceae</taxon>
        <taxon>Luteolibacter</taxon>
    </lineage>
</organism>
<dbReference type="Pfam" id="PF00593">
    <property type="entry name" value="TonB_dep_Rec_b-barrel"/>
    <property type="match status" value="1"/>
</dbReference>
<keyword evidence="3 8" id="KW-1134">Transmembrane beta strand</keyword>
<evidence type="ECO:0000256" key="8">
    <source>
        <dbReference type="PROSITE-ProRule" id="PRU01360"/>
    </source>
</evidence>
<feature type="region of interest" description="Disordered" evidence="10">
    <location>
        <begin position="220"/>
        <end position="240"/>
    </location>
</feature>
<dbReference type="GO" id="GO:0044718">
    <property type="term" value="P:siderophore transmembrane transport"/>
    <property type="evidence" value="ECO:0007669"/>
    <property type="project" value="TreeGrafter"/>
</dbReference>
<gene>
    <name evidence="13" type="ORF">JIN85_10645</name>
</gene>
<keyword evidence="5 9" id="KW-0798">TonB box</keyword>
<feature type="domain" description="TonB-dependent receptor plug" evidence="12">
    <location>
        <begin position="43"/>
        <end position="148"/>
    </location>
</feature>